<accession>A0A0E9VC54</accession>
<evidence type="ECO:0000313" key="2">
    <source>
        <dbReference type="EMBL" id="JAH74763.1"/>
    </source>
</evidence>
<reference evidence="2" key="2">
    <citation type="journal article" date="2015" name="Fish Shellfish Immunol.">
        <title>Early steps in the European eel (Anguilla anguilla)-Vibrio vulnificus interaction in the gills: Role of the RtxA13 toxin.</title>
        <authorList>
            <person name="Callol A."/>
            <person name="Pajuelo D."/>
            <person name="Ebbesson L."/>
            <person name="Teles M."/>
            <person name="MacKenzie S."/>
            <person name="Amaro C."/>
        </authorList>
    </citation>
    <scope>NUCLEOTIDE SEQUENCE</scope>
</reference>
<organism evidence="2">
    <name type="scientific">Anguilla anguilla</name>
    <name type="common">European freshwater eel</name>
    <name type="synonym">Muraena anguilla</name>
    <dbReference type="NCBI Taxonomy" id="7936"/>
    <lineage>
        <taxon>Eukaryota</taxon>
        <taxon>Metazoa</taxon>
        <taxon>Chordata</taxon>
        <taxon>Craniata</taxon>
        <taxon>Vertebrata</taxon>
        <taxon>Euteleostomi</taxon>
        <taxon>Actinopterygii</taxon>
        <taxon>Neopterygii</taxon>
        <taxon>Teleostei</taxon>
        <taxon>Anguilliformes</taxon>
        <taxon>Anguillidae</taxon>
        <taxon>Anguilla</taxon>
    </lineage>
</organism>
<feature type="region of interest" description="Disordered" evidence="1">
    <location>
        <begin position="1"/>
        <end position="23"/>
    </location>
</feature>
<dbReference type="EMBL" id="GBXM01033814">
    <property type="protein sequence ID" value="JAH74763.1"/>
    <property type="molecule type" value="Transcribed_RNA"/>
</dbReference>
<proteinExistence type="predicted"/>
<protein>
    <submittedName>
        <fullName evidence="2">Uncharacterized protein</fullName>
    </submittedName>
</protein>
<reference evidence="2" key="1">
    <citation type="submission" date="2014-11" db="EMBL/GenBank/DDBJ databases">
        <authorList>
            <person name="Amaro Gonzalez C."/>
        </authorList>
    </citation>
    <scope>NUCLEOTIDE SEQUENCE</scope>
</reference>
<sequence>MQCHCETLNPRKETRTPIPWKLQ</sequence>
<dbReference type="AlphaFoldDB" id="A0A0E9VC54"/>
<evidence type="ECO:0000256" key="1">
    <source>
        <dbReference type="SAM" id="MobiDB-lite"/>
    </source>
</evidence>
<name>A0A0E9VC54_ANGAN</name>